<keyword evidence="2 5" id="KW-0238">DNA-binding</keyword>
<dbReference type="SUPFAM" id="SSF53822">
    <property type="entry name" value="Periplasmic binding protein-like I"/>
    <property type="match status" value="1"/>
</dbReference>
<evidence type="ECO:0000256" key="3">
    <source>
        <dbReference type="ARBA" id="ARBA00023163"/>
    </source>
</evidence>
<gene>
    <name evidence="5" type="ORF">GCM10022202_33400</name>
</gene>
<comment type="caution">
    <text evidence="5">The sequence shown here is derived from an EMBL/GenBank/DDBJ whole genome shotgun (WGS) entry which is preliminary data.</text>
</comment>
<name>A0ABP7BV29_9MICO</name>
<dbReference type="PROSITE" id="PS50932">
    <property type="entry name" value="HTH_LACI_2"/>
    <property type="match status" value="1"/>
</dbReference>
<dbReference type="SMART" id="SM00354">
    <property type="entry name" value="HTH_LACI"/>
    <property type="match status" value="1"/>
</dbReference>
<dbReference type="InterPro" id="IPR010982">
    <property type="entry name" value="Lambda_DNA-bd_dom_sf"/>
</dbReference>
<accession>A0ABP7BV29</accession>
<dbReference type="CDD" id="cd06267">
    <property type="entry name" value="PBP1_LacI_sugar_binding-like"/>
    <property type="match status" value="1"/>
</dbReference>
<dbReference type="SUPFAM" id="SSF47413">
    <property type="entry name" value="lambda repressor-like DNA-binding domains"/>
    <property type="match status" value="1"/>
</dbReference>
<dbReference type="Proteomes" id="UP001410795">
    <property type="component" value="Unassembled WGS sequence"/>
</dbReference>
<sequence length="335" mass="35690">MTRAVTIRHVAEEARVSIATVSNTMNRPSRVAAETRGRVLEAADRLGYVPHAAANANTPRARRKLGIIAPFRAYPSYGMRLNGILEVFGADRTDVVVFDHPSASRSPSPRLAALPFSGGLDGLVIMGVPVDTGLGERILDRELPIVLIDSTHPRFSSVVLDEARGTDLAAEHLIARGFERFVYVTEGQLSNDYISQGKRRLSGFLRALAARGISDDRVQRLTARSGDVAAGRIAADVIATISRDGRVGVLAGHDTLAAGILAGLRETGRGVPDRIGVMGWDGGDLVEALGLTTVHQPLVESGRLGAERLMALMRDGTSPLERVLLAPTLVTGVTT</sequence>
<proteinExistence type="predicted"/>
<evidence type="ECO:0000313" key="6">
    <source>
        <dbReference type="Proteomes" id="UP001410795"/>
    </source>
</evidence>
<dbReference type="InterPro" id="IPR046335">
    <property type="entry name" value="LacI/GalR-like_sensor"/>
</dbReference>
<dbReference type="Pfam" id="PF00356">
    <property type="entry name" value="LacI"/>
    <property type="match status" value="1"/>
</dbReference>
<evidence type="ECO:0000256" key="1">
    <source>
        <dbReference type="ARBA" id="ARBA00023015"/>
    </source>
</evidence>
<dbReference type="GO" id="GO:0003677">
    <property type="term" value="F:DNA binding"/>
    <property type="evidence" value="ECO:0007669"/>
    <property type="project" value="UniProtKB-KW"/>
</dbReference>
<dbReference type="InterPro" id="IPR000843">
    <property type="entry name" value="HTH_LacI"/>
</dbReference>
<protein>
    <submittedName>
        <fullName evidence="5">LacI family DNA-binding transcriptional regulator</fullName>
    </submittedName>
</protein>
<dbReference type="PANTHER" id="PTHR30146">
    <property type="entry name" value="LACI-RELATED TRANSCRIPTIONAL REPRESSOR"/>
    <property type="match status" value="1"/>
</dbReference>
<keyword evidence="6" id="KW-1185">Reference proteome</keyword>
<keyword evidence="1" id="KW-0805">Transcription regulation</keyword>
<reference evidence="6" key="1">
    <citation type="journal article" date="2019" name="Int. J. Syst. Evol. Microbiol.">
        <title>The Global Catalogue of Microorganisms (GCM) 10K type strain sequencing project: providing services to taxonomists for standard genome sequencing and annotation.</title>
        <authorList>
            <consortium name="The Broad Institute Genomics Platform"/>
            <consortium name="The Broad Institute Genome Sequencing Center for Infectious Disease"/>
            <person name="Wu L."/>
            <person name="Ma J."/>
        </authorList>
    </citation>
    <scope>NUCLEOTIDE SEQUENCE [LARGE SCALE GENOMIC DNA]</scope>
    <source>
        <strain evidence="6">JCM 16546</strain>
    </source>
</reference>
<evidence type="ECO:0000313" key="5">
    <source>
        <dbReference type="EMBL" id="GAA3668627.1"/>
    </source>
</evidence>
<feature type="domain" description="HTH lacI-type" evidence="4">
    <location>
        <begin position="5"/>
        <end position="58"/>
    </location>
</feature>
<dbReference type="InterPro" id="IPR028082">
    <property type="entry name" value="Peripla_BP_I"/>
</dbReference>
<organism evidence="5 6">
    <name type="scientific">Microbacterium marinilacus</name>
    <dbReference type="NCBI Taxonomy" id="415209"/>
    <lineage>
        <taxon>Bacteria</taxon>
        <taxon>Bacillati</taxon>
        <taxon>Actinomycetota</taxon>
        <taxon>Actinomycetes</taxon>
        <taxon>Micrococcales</taxon>
        <taxon>Microbacteriaceae</taxon>
        <taxon>Microbacterium</taxon>
    </lineage>
</organism>
<dbReference type="EMBL" id="BAAAYV010000025">
    <property type="protein sequence ID" value="GAA3668627.1"/>
    <property type="molecule type" value="Genomic_DNA"/>
</dbReference>
<dbReference type="Gene3D" id="1.10.260.40">
    <property type="entry name" value="lambda repressor-like DNA-binding domains"/>
    <property type="match status" value="1"/>
</dbReference>
<dbReference type="CDD" id="cd01392">
    <property type="entry name" value="HTH_LacI"/>
    <property type="match status" value="1"/>
</dbReference>
<dbReference type="Gene3D" id="3.40.50.2300">
    <property type="match status" value="2"/>
</dbReference>
<dbReference type="PANTHER" id="PTHR30146:SF138">
    <property type="entry name" value="TRANSCRIPTIONAL REGULATORY PROTEIN"/>
    <property type="match status" value="1"/>
</dbReference>
<evidence type="ECO:0000259" key="4">
    <source>
        <dbReference type="PROSITE" id="PS50932"/>
    </source>
</evidence>
<evidence type="ECO:0000256" key="2">
    <source>
        <dbReference type="ARBA" id="ARBA00023125"/>
    </source>
</evidence>
<dbReference type="RefSeq" id="WP_221858071.1">
    <property type="nucleotide sequence ID" value="NZ_BAAAYV010000025.1"/>
</dbReference>
<keyword evidence="3" id="KW-0804">Transcription</keyword>
<dbReference type="Pfam" id="PF13377">
    <property type="entry name" value="Peripla_BP_3"/>
    <property type="match status" value="1"/>
</dbReference>